<dbReference type="GO" id="GO:0003677">
    <property type="term" value="F:DNA binding"/>
    <property type="evidence" value="ECO:0007669"/>
    <property type="project" value="UniProtKB-KW"/>
</dbReference>
<evidence type="ECO:0000256" key="2">
    <source>
        <dbReference type="ARBA" id="ARBA00022475"/>
    </source>
</evidence>
<reference evidence="10" key="2">
    <citation type="submission" date="2021-04" db="EMBL/GenBank/DDBJ databases">
        <authorList>
            <person name="Gilroy R."/>
        </authorList>
    </citation>
    <scope>NUCLEOTIDE SEQUENCE</scope>
    <source>
        <strain evidence="10">CHK192-19661</strain>
    </source>
</reference>
<keyword evidence="3 8" id="KW-0812">Transmembrane</keyword>
<dbReference type="PANTHER" id="PTHR46558">
    <property type="entry name" value="TRACRIPTIONAL REGULATORY PROTEIN-RELATED-RELATED"/>
    <property type="match status" value="1"/>
</dbReference>
<keyword evidence="6 8" id="KW-0472">Membrane</keyword>
<dbReference type="CDD" id="cd00093">
    <property type="entry name" value="HTH_XRE"/>
    <property type="match status" value="1"/>
</dbReference>
<dbReference type="InterPro" id="IPR001387">
    <property type="entry name" value="Cro/C1-type_HTH"/>
</dbReference>
<dbReference type="Pfam" id="PF13396">
    <property type="entry name" value="PLDc_N"/>
    <property type="match status" value="1"/>
</dbReference>
<evidence type="ECO:0000256" key="3">
    <source>
        <dbReference type="ARBA" id="ARBA00022692"/>
    </source>
</evidence>
<dbReference type="GO" id="GO:0005886">
    <property type="term" value="C:plasma membrane"/>
    <property type="evidence" value="ECO:0007669"/>
    <property type="project" value="UniProtKB-SubCell"/>
</dbReference>
<dbReference type="PANTHER" id="PTHR46558:SF13">
    <property type="entry name" value="HTH-TYPE TRANSCRIPTIONAL REGULATOR IMMR"/>
    <property type="match status" value="1"/>
</dbReference>
<comment type="subcellular location">
    <subcellularLocation>
        <location evidence="1">Cell membrane</location>
        <topology evidence="1">Multi-pass membrane protein</topology>
    </subcellularLocation>
</comment>
<feature type="transmembrane region" description="Helical" evidence="8">
    <location>
        <begin position="151"/>
        <end position="171"/>
    </location>
</feature>
<proteinExistence type="predicted"/>
<evidence type="ECO:0000256" key="8">
    <source>
        <dbReference type="SAM" id="Phobius"/>
    </source>
</evidence>
<dbReference type="InterPro" id="IPR027379">
    <property type="entry name" value="CLS_N"/>
</dbReference>
<dbReference type="AlphaFoldDB" id="A0A9D2D6I4"/>
<keyword evidence="2" id="KW-1003">Cell membrane</keyword>
<evidence type="ECO:0000256" key="6">
    <source>
        <dbReference type="ARBA" id="ARBA00023136"/>
    </source>
</evidence>
<evidence type="ECO:0000256" key="4">
    <source>
        <dbReference type="ARBA" id="ARBA00022989"/>
    </source>
</evidence>
<feature type="domain" description="HTH cro/C1-type" evidence="9">
    <location>
        <begin position="7"/>
        <end position="61"/>
    </location>
</feature>
<evidence type="ECO:0000256" key="5">
    <source>
        <dbReference type="ARBA" id="ARBA00023125"/>
    </source>
</evidence>
<sequence length="211" mass="23253">MSLGKKLSGYRRDAGYTQQQLGDLLNVSAQAVSKWENDQAEPDLQMLRRLCLIYKIKMDDLFDEESAATERAPQAESAAPAGRAGSAEEKAPPSSVPAERKPLGHCVSCGKAVYKGNAARTVAGLYCRQCYQLYTAGVRGRAGRSPDYPSFWWGLLSFLIPVLGIILYLVWREDYHYRAGSCFRGFIGGLIVYVLGSILISVLVSCALFWV</sequence>
<dbReference type="PROSITE" id="PS50943">
    <property type="entry name" value="HTH_CROC1"/>
    <property type="match status" value="1"/>
</dbReference>
<comment type="caution">
    <text evidence="10">The sequence shown here is derived from an EMBL/GenBank/DDBJ whole genome shotgun (WGS) entry which is preliminary data.</text>
</comment>
<dbReference type="EMBL" id="DXCF01000014">
    <property type="protein sequence ID" value="HIZ09351.1"/>
    <property type="molecule type" value="Genomic_DNA"/>
</dbReference>
<organism evidence="10 11">
    <name type="scientific">Candidatus Borkfalkia avicola</name>
    <dbReference type="NCBI Taxonomy" id="2838503"/>
    <lineage>
        <taxon>Bacteria</taxon>
        <taxon>Bacillati</taxon>
        <taxon>Bacillota</taxon>
        <taxon>Clostridia</taxon>
        <taxon>Christensenellales</taxon>
        <taxon>Christensenellaceae</taxon>
        <taxon>Candidatus Borkfalkia</taxon>
    </lineage>
</organism>
<accession>A0A9D2D6I4</accession>
<protein>
    <submittedName>
        <fullName evidence="10">Helix-turn-helix domain-containing protein</fullName>
    </submittedName>
</protein>
<evidence type="ECO:0000256" key="7">
    <source>
        <dbReference type="SAM" id="MobiDB-lite"/>
    </source>
</evidence>
<dbReference type="SMART" id="SM00530">
    <property type="entry name" value="HTH_XRE"/>
    <property type="match status" value="1"/>
</dbReference>
<dbReference type="Proteomes" id="UP000824025">
    <property type="component" value="Unassembled WGS sequence"/>
</dbReference>
<gene>
    <name evidence="10" type="ORF">H9726_02565</name>
</gene>
<name>A0A9D2D6I4_9FIRM</name>
<evidence type="ECO:0000313" key="11">
    <source>
        <dbReference type="Proteomes" id="UP000824025"/>
    </source>
</evidence>
<reference evidence="10" key="1">
    <citation type="journal article" date="2021" name="PeerJ">
        <title>Extensive microbial diversity within the chicken gut microbiome revealed by metagenomics and culture.</title>
        <authorList>
            <person name="Gilroy R."/>
            <person name="Ravi A."/>
            <person name="Getino M."/>
            <person name="Pursley I."/>
            <person name="Horton D.L."/>
            <person name="Alikhan N.F."/>
            <person name="Baker D."/>
            <person name="Gharbi K."/>
            <person name="Hall N."/>
            <person name="Watson M."/>
            <person name="Adriaenssens E.M."/>
            <person name="Foster-Nyarko E."/>
            <person name="Jarju S."/>
            <person name="Secka A."/>
            <person name="Antonio M."/>
            <person name="Oren A."/>
            <person name="Chaudhuri R.R."/>
            <person name="La Ragione R."/>
            <person name="Hildebrand F."/>
            <person name="Pallen M.J."/>
        </authorList>
    </citation>
    <scope>NUCLEOTIDE SEQUENCE</scope>
    <source>
        <strain evidence="10">CHK192-19661</strain>
    </source>
</reference>
<feature type="region of interest" description="Disordered" evidence="7">
    <location>
        <begin position="65"/>
        <end position="100"/>
    </location>
</feature>
<dbReference type="InterPro" id="IPR010982">
    <property type="entry name" value="Lambda_DNA-bd_dom_sf"/>
</dbReference>
<evidence type="ECO:0000256" key="1">
    <source>
        <dbReference type="ARBA" id="ARBA00004651"/>
    </source>
</evidence>
<dbReference type="Gene3D" id="1.10.260.40">
    <property type="entry name" value="lambda repressor-like DNA-binding domains"/>
    <property type="match status" value="1"/>
</dbReference>
<keyword evidence="4 8" id="KW-1133">Transmembrane helix</keyword>
<keyword evidence="5" id="KW-0238">DNA-binding</keyword>
<evidence type="ECO:0000313" key="10">
    <source>
        <dbReference type="EMBL" id="HIZ09351.1"/>
    </source>
</evidence>
<feature type="transmembrane region" description="Helical" evidence="8">
    <location>
        <begin position="183"/>
        <end position="210"/>
    </location>
</feature>
<dbReference type="SUPFAM" id="SSF47413">
    <property type="entry name" value="lambda repressor-like DNA-binding domains"/>
    <property type="match status" value="1"/>
</dbReference>
<evidence type="ECO:0000259" key="9">
    <source>
        <dbReference type="PROSITE" id="PS50943"/>
    </source>
</evidence>
<dbReference type="Pfam" id="PF01381">
    <property type="entry name" value="HTH_3"/>
    <property type="match status" value="1"/>
</dbReference>